<comment type="caution">
    <text evidence="2">The sequence shown here is derived from an EMBL/GenBank/DDBJ whole genome shotgun (WGS) entry which is preliminary data.</text>
</comment>
<organism evidence="2 3">
    <name type="scientific">Streptomyces olivaceiscleroticus</name>
    <dbReference type="NCBI Taxonomy" id="68245"/>
    <lineage>
        <taxon>Bacteria</taxon>
        <taxon>Bacillati</taxon>
        <taxon>Actinomycetota</taxon>
        <taxon>Actinomycetes</taxon>
        <taxon>Kitasatosporales</taxon>
        <taxon>Streptomycetaceae</taxon>
        <taxon>Streptomyces</taxon>
    </lineage>
</organism>
<dbReference type="Proteomes" id="UP001500909">
    <property type="component" value="Unassembled WGS sequence"/>
</dbReference>
<keyword evidence="3" id="KW-1185">Reference proteome</keyword>
<dbReference type="Gene3D" id="3.30.450.30">
    <property type="entry name" value="Dynein light chain 2a, cytoplasmic"/>
    <property type="match status" value="1"/>
</dbReference>
<dbReference type="PANTHER" id="PTHR36222">
    <property type="entry name" value="SERINE PROTEASE INHIBITOR RV3364C"/>
    <property type="match status" value="1"/>
</dbReference>
<proteinExistence type="predicted"/>
<gene>
    <name evidence="2" type="ORF">GCM10010361_05530</name>
</gene>
<feature type="domain" description="Roadblock/LAMTOR2" evidence="1">
    <location>
        <begin position="14"/>
        <end position="105"/>
    </location>
</feature>
<evidence type="ECO:0000313" key="2">
    <source>
        <dbReference type="EMBL" id="GAA0444545.1"/>
    </source>
</evidence>
<dbReference type="EMBL" id="BAAABY010000004">
    <property type="protein sequence ID" value="GAA0444545.1"/>
    <property type="molecule type" value="Genomic_DNA"/>
</dbReference>
<dbReference type="InterPro" id="IPR004942">
    <property type="entry name" value="Roadblock/LAMTOR2_dom"/>
</dbReference>
<dbReference type="SUPFAM" id="SSF103196">
    <property type="entry name" value="Roadblock/LC7 domain"/>
    <property type="match status" value="1"/>
</dbReference>
<dbReference type="Pfam" id="PF03259">
    <property type="entry name" value="Robl_LC7"/>
    <property type="match status" value="1"/>
</dbReference>
<sequence>MSKYVATKQWLNMDWMLEELASSVPQIRNIVLLSSDGLCMAQNGTEGDAADRLAAACAGLQSLSAAIAVEFPHGDGRMKLVVVEVDGGFFYLMAAGAGAYLAVLADADVDAGLVGQRMRDLVARIGQHLSSPPRSDRQLP</sequence>
<evidence type="ECO:0000259" key="1">
    <source>
        <dbReference type="SMART" id="SM00960"/>
    </source>
</evidence>
<name>A0ABN0ZDT5_9ACTN</name>
<protein>
    <submittedName>
        <fullName evidence="2">Roadblock/LC7 domain-containing protein</fullName>
    </submittedName>
</protein>
<evidence type="ECO:0000313" key="3">
    <source>
        <dbReference type="Proteomes" id="UP001500909"/>
    </source>
</evidence>
<dbReference type="InterPro" id="IPR053141">
    <property type="entry name" value="Mycobact_SerProt_Inhib_Rv3364c"/>
</dbReference>
<accession>A0ABN0ZDT5</accession>
<dbReference type="PANTHER" id="PTHR36222:SF1">
    <property type="entry name" value="SERINE PROTEASE INHIBITOR RV3364C"/>
    <property type="match status" value="1"/>
</dbReference>
<dbReference type="SMART" id="SM00960">
    <property type="entry name" value="Robl_LC7"/>
    <property type="match status" value="1"/>
</dbReference>
<reference evidence="2 3" key="1">
    <citation type="journal article" date="2019" name="Int. J. Syst. Evol. Microbiol.">
        <title>The Global Catalogue of Microorganisms (GCM) 10K type strain sequencing project: providing services to taxonomists for standard genome sequencing and annotation.</title>
        <authorList>
            <consortium name="The Broad Institute Genomics Platform"/>
            <consortium name="The Broad Institute Genome Sequencing Center for Infectious Disease"/>
            <person name="Wu L."/>
            <person name="Ma J."/>
        </authorList>
    </citation>
    <scope>NUCLEOTIDE SEQUENCE [LARGE SCALE GENOMIC DNA]</scope>
    <source>
        <strain evidence="2 3">JCM 4805</strain>
    </source>
</reference>